<comment type="catalytic activity">
    <reaction evidence="1 5">
        <text>Hydrolysis of terminal, non-reducing alpha-D-galactose residues in alpha-D-galactosides, including galactose oligosaccharides, galactomannans and galactolipids.</text>
        <dbReference type="EC" id="3.2.1.22"/>
    </reaction>
</comment>
<gene>
    <name evidence="9" type="ORF">QM480_20945</name>
</gene>
<proteinExistence type="inferred from homology"/>
<evidence type="ECO:0000256" key="4">
    <source>
        <dbReference type="ARBA" id="ARBA00023295"/>
    </source>
</evidence>
<dbReference type="Gene3D" id="2.60.40.1180">
    <property type="entry name" value="Golgi alpha-mannosidase II"/>
    <property type="match status" value="1"/>
</dbReference>
<evidence type="ECO:0000313" key="10">
    <source>
        <dbReference type="Proteomes" id="UP001236569"/>
    </source>
</evidence>
<feature type="domain" description="Glycosyl hydrolase family 36 C-terminal" evidence="7">
    <location>
        <begin position="640"/>
        <end position="718"/>
    </location>
</feature>
<dbReference type="InterPro" id="IPR031705">
    <property type="entry name" value="Glyco_hydro_36_C"/>
</dbReference>
<evidence type="ECO:0000256" key="1">
    <source>
        <dbReference type="ARBA" id="ARBA00001255"/>
    </source>
</evidence>
<feature type="chain" id="PRO_5045489845" description="Alpha-galactosidase" evidence="6">
    <location>
        <begin position="21"/>
        <end position="733"/>
    </location>
</feature>
<dbReference type="Pfam" id="PF02065">
    <property type="entry name" value="Melibiase"/>
    <property type="match status" value="1"/>
</dbReference>
<dbReference type="InterPro" id="IPR031704">
    <property type="entry name" value="Glyco_hydro_36_N"/>
</dbReference>
<evidence type="ECO:0000313" key="9">
    <source>
        <dbReference type="EMBL" id="MDI9866819.1"/>
    </source>
</evidence>
<dbReference type="InterPro" id="IPR002252">
    <property type="entry name" value="Glyco_hydro_36"/>
</dbReference>
<accession>A0ABT6YT95</accession>
<comment type="caution">
    <text evidence="9">The sequence shown here is derived from an EMBL/GenBank/DDBJ whole genome shotgun (WGS) entry which is preliminary data.</text>
</comment>
<dbReference type="SUPFAM" id="SSF51445">
    <property type="entry name" value="(Trans)glycosidases"/>
    <property type="match status" value="1"/>
</dbReference>
<dbReference type="InterPro" id="IPR017853">
    <property type="entry name" value="GH"/>
</dbReference>
<dbReference type="Gene3D" id="2.70.98.60">
    <property type="entry name" value="alpha-galactosidase from lactobacil brevis"/>
    <property type="match status" value="1"/>
</dbReference>
<dbReference type="CDD" id="cd14791">
    <property type="entry name" value="GH36"/>
    <property type="match status" value="1"/>
</dbReference>
<dbReference type="PIRSF" id="PIRSF005536">
    <property type="entry name" value="Agal"/>
    <property type="match status" value="1"/>
</dbReference>
<evidence type="ECO:0000259" key="7">
    <source>
        <dbReference type="Pfam" id="PF16874"/>
    </source>
</evidence>
<dbReference type="InterPro" id="IPR000111">
    <property type="entry name" value="Glyco_hydro_27/36_CS"/>
</dbReference>
<dbReference type="PANTHER" id="PTHR43053">
    <property type="entry name" value="GLYCOSIDASE FAMILY 31"/>
    <property type="match status" value="1"/>
</dbReference>
<dbReference type="RefSeq" id="WP_283371563.1">
    <property type="nucleotide sequence ID" value="NZ_JASHID010000020.1"/>
</dbReference>
<dbReference type="PROSITE" id="PS00512">
    <property type="entry name" value="ALPHA_GALACTOSIDASE"/>
    <property type="match status" value="1"/>
</dbReference>
<evidence type="ECO:0000256" key="3">
    <source>
        <dbReference type="ARBA" id="ARBA00022801"/>
    </source>
</evidence>
<dbReference type="Pfam" id="PF16875">
    <property type="entry name" value="Glyco_hydro_36N"/>
    <property type="match status" value="1"/>
</dbReference>
<organism evidence="9 10">
    <name type="scientific">Flectobacillus longus</name>
    <dbReference type="NCBI Taxonomy" id="2984207"/>
    <lineage>
        <taxon>Bacteria</taxon>
        <taxon>Pseudomonadati</taxon>
        <taxon>Bacteroidota</taxon>
        <taxon>Cytophagia</taxon>
        <taxon>Cytophagales</taxon>
        <taxon>Flectobacillaceae</taxon>
        <taxon>Flectobacillus</taxon>
    </lineage>
</organism>
<keyword evidence="4 5" id="KW-0326">Glycosidase</keyword>
<keyword evidence="6" id="KW-0732">Signal</keyword>
<dbReference type="Proteomes" id="UP001236569">
    <property type="component" value="Unassembled WGS sequence"/>
</dbReference>
<evidence type="ECO:0000259" key="8">
    <source>
        <dbReference type="Pfam" id="PF16875"/>
    </source>
</evidence>
<sequence>MKRKPLLWILCLWIAPQLYAQQATIVQIETKSNSLIFKSDENKRLRTIYFGKKLQNKEEAKWIPTPSKSTDDNSGICNAVYTPSGSWSMFEPAINITHADGNISTELLFQSAQEQKESENVSLTTILLKDPVYQTEVRLFYKTYIQEDVIEQWTEIKNLEKGTITLQKYASANLYLNAEKFYLTNYYGNWAQEMRPKEMELTGGIKVLDSKLGTRTNLFEPPTFTIALNKASAEDEGEVLLGNLGWSGNFKIEFEVDPLHNLRLIAGINPHASAYPLASNASFKTPSLIYTLSQHGKGLASRNFHNWARKYRILDGTGDRLTLLNNWEATYFDFDQNKLTNLFKDGKKLGVDMFLLDDGWFANKYPRNGDNAGLGDWEENRKKLPDGLGYLIKEAQNTGIKFGIWLEPEMVNPKSELYEKHPDWVVKQVQRPEHYFRNQLVLDLANPKVQDYVFGVVDNLFTKNPALAFIKWDCNAVIFNANSAFLQSQGQSQSRFYVDYIRGLYSVLERIRAKYPKVPMMLCSGGGGRVDYEALKYFTEFWPSDNTEPLERIFIQWNYSYYFPAIATCNHVTDWGKQPLKFRIDVAMMGKMGFDIVVEHLNAEELQFAQTAIQNYNKLKPAILQGDQYRLVDPYTHDFASLMYVSTDKNQAVMFNYLVSNRYESTASPKPVVLKGLDPNKKYRIQEINLFGNKKSSLNSNTEYSGSYLMTVGYNPEVNSGRSSVILEIGAVK</sequence>
<dbReference type="GO" id="GO:0004557">
    <property type="term" value="F:alpha-galactosidase activity"/>
    <property type="evidence" value="ECO:0007669"/>
    <property type="project" value="UniProtKB-EC"/>
</dbReference>
<reference evidence="9 10" key="1">
    <citation type="submission" date="2023-05" db="EMBL/GenBank/DDBJ databases">
        <title>Novel species of genus Flectobacillus isolated from stream in China.</title>
        <authorList>
            <person name="Lu H."/>
        </authorList>
    </citation>
    <scope>NUCLEOTIDE SEQUENCE [LARGE SCALE GENOMIC DNA]</scope>
    <source>
        <strain evidence="9 10">DC10W</strain>
    </source>
</reference>
<keyword evidence="10" id="KW-1185">Reference proteome</keyword>
<dbReference type="InterPro" id="IPR038417">
    <property type="entry name" value="Alpga-gal_N_sf"/>
</dbReference>
<feature type="domain" description="Glycosyl hydrolase family 36 N-terminal" evidence="8">
    <location>
        <begin position="44"/>
        <end position="278"/>
    </location>
</feature>
<name>A0ABT6YT95_9BACT</name>
<evidence type="ECO:0000256" key="2">
    <source>
        <dbReference type="ARBA" id="ARBA00012755"/>
    </source>
</evidence>
<dbReference type="EC" id="3.2.1.22" evidence="2 5"/>
<dbReference type="InterPro" id="IPR013785">
    <property type="entry name" value="Aldolase_TIM"/>
</dbReference>
<dbReference type="EMBL" id="JASHID010000020">
    <property type="protein sequence ID" value="MDI9866819.1"/>
    <property type="molecule type" value="Genomic_DNA"/>
</dbReference>
<feature type="signal peptide" evidence="6">
    <location>
        <begin position="1"/>
        <end position="20"/>
    </location>
</feature>
<dbReference type="InterPro" id="IPR013780">
    <property type="entry name" value="Glyco_hydro_b"/>
</dbReference>
<evidence type="ECO:0000256" key="5">
    <source>
        <dbReference type="PIRNR" id="PIRNR005536"/>
    </source>
</evidence>
<evidence type="ECO:0000256" key="6">
    <source>
        <dbReference type="SAM" id="SignalP"/>
    </source>
</evidence>
<dbReference type="PRINTS" id="PR00743">
    <property type="entry name" value="GLHYDRLASE36"/>
</dbReference>
<comment type="similarity">
    <text evidence="5">Belongs to the glycosyl hydrolase.</text>
</comment>
<dbReference type="Pfam" id="PF16874">
    <property type="entry name" value="Glyco_hydro_36C"/>
    <property type="match status" value="1"/>
</dbReference>
<protein>
    <recommendedName>
        <fullName evidence="2 5">Alpha-galactosidase</fullName>
        <ecNumber evidence="2 5">3.2.1.22</ecNumber>
    </recommendedName>
</protein>
<dbReference type="Gene3D" id="3.20.20.70">
    <property type="entry name" value="Aldolase class I"/>
    <property type="match status" value="1"/>
</dbReference>
<dbReference type="PANTHER" id="PTHR43053:SF3">
    <property type="entry name" value="ALPHA-GALACTOSIDASE C-RELATED"/>
    <property type="match status" value="1"/>
</dbReference>
<keyword evidence="3 5" id="KW-0378">Hydrolase</keyword>
<dbReference type="InterPro" id="IPR050985">
    <property type="entry name" value="Alpha-glycosidase_related"/>
</dbReference>